<accession>A0ABT7L7T3</accession>
<protein>
    <submittedName>
        <fullName evidence="1">Uncharacterized protein</fullName>
    </submittedName>
</protein>
<name>A0ABT7L7T3_9BACI</name>
<proteinExistence type="predicted"/>
<keyword evidence="2" id="KW-1185">Reference proteome</keyword>
<evidence type="ECO:0000313" key="1">
    <source>
        <dbReference type="EMBL" id="MDL4841917.1"/>
    </source>
</evidence>
<dbReference type="Proteomes" id="UP001235343">
    <property type="component" value="Unassembled WGS sequence"/>
</dbReference>
<comment type="caution">
    <text evidence="1">The sequence shown here is derived from an EMBL/GenBank/DDBJ whole genome shotgun (WGS) entry which is preliminary data.</text>
</comment>
<dbReference type="EMBL" id="JASTZU010000050">
    <property type="protein sequence ID" value="MDL4841917.1"/>
    <property type="molecule type" value="Genomic_DNA"/>
</dbReference>
<sequence>MQTVEMKSLEKLVDSSVQVCIYGKSSEDKAPWVDKRISKLSLCPDETHLRIYFDSHFFFAVPLTSSVEQKQNEWIAYDKEANLHYAIKSEEKIS</sequence>
<gene>
    <name evidence="1" type="ORF">QQS35_15870</name>
</gene>
<dbReference type="RefSeq" id="WP_285933204.1">
    <property type="nucleotide sequence ID" value="NZ_JASTZU010000050.1"/>
</dbReference>
<organism evidence="1 2">
    <name type="scientific">Aquibacillus rhizosphaerae</name>
    <dbReference type="NCBI Taxonomy" id="3051431"/>
    <lineage>
        <taxon>Bacteria</taxon>
        <taxon>Bacillati</taxon>
        <taxon>Bacillota</taxon>
        <taxon>Bacilli</taxon>
        <taxon>Bacillales</taxon>
        <taxon>Bacillaceae</taxon>
        <taxon>Aquibacillus</taxon>
    </lineage>
</organism>
<evidence type="ECO:0000313" key="2">
    <source>
        <dbReference type="Proteomes" id="UP001235343"/>
    </source>
</evidence>
<reference evidence="1 2" key="1">
    <citation type="submission" date="2023-06" db="EMBL/GenBank/DDBJ databases">
        <title>Aquibacillus rhizosphaerae LR5S19.</title>
        <authorList>
            <person name="Sun J.-Q."/>
        </authorList>
    </citation>
    <scope>NUCLEOTIDE SEQUENCE [LARGE SCALE GENOMIC DNA]</scope>
    <source>
        <strain evidence="1 2">LR5S19</strain>
    </source>
</reference>